<sequence length="87" mass="9829">MDTNDLQQLVGYLENHGLQVTVNEAEMRMRVTNPLNHRLTEEILALSDRYVTGFDYEIGVRGAEEECADHIARILAVGPFRTRRAAG</sequence>
<evidence type="ECO:0000313" key="2">
    <source>
        <dbReference type="Proteomes" id="UP001585080"/>
    </source>
</evidence>
<evidence type="ECO:0000313" key="1">
    <source>
        <dbReference type="EMBL" id="MFB8777202.1"/>
    </source>
</evidence>
<keyword evidence="2" id="KW-1185">Reference proteome</keyword>
<organism evidence="1 2">
    <name type="scientific">Streptomyces broussonetiae</name>
    <dbReference type="NCBI Taxonomy" id="2686304"/>
    <lineage>
        <taxon>Bacteria</taxon>
        <taxon>Bacillati</taxon>
        <taxon>Actinomycetota</taxon>
        <taxon>Actinomycetes</taxon>
        <taxon>Kitasatosporales</taxon>
        <taxon>Streptomycetaceae</taxon>
        <taxon>Streptomyces</taxon>
    </lineage>
</organism>
<comment type="caution">
    <text evidence="1">The sequence shown here is derived from an EMBL/GenBank/DDBJ whole genome shotgun (WGS) entry which is preliminary data.</text>
</comment>
<protein>
    <submittedName>
        <fullName evidence="1">Uncharacterized protein</fullName>
    </submittedName>
</protein>
<dbReference type="EMBL" id="JAYMRP010000040">
    <property type="protein sequence ID" value="MFB8777202.1"/>
    <property type="molecule type" value="Genomic_DNA"/>
</dbReference>
<name>A0ABV5EK29_9ACTN</name>
<proteinExistence type="predicted"/>
<reference evidence="1 2" key="1">
    <citation type="submission" date="2024-01" db="EMBL/GenBank/DDBJ databases">
        <title>Genome mining of biosynthetic gene clusters to explore secondary metabolites of Streptomyces sp.</title>
        <authorList>
            <person name="Baig A."/>
            <person name="Ajitkumar Shintre N."/>
            <person name="Kumar H."/>
            <person name="Anbarasu A."/>
            <person name="Ramaiah S."/>
        </authorList>
    </citation>
    <scope>NUCLEOTIDE SEQUENCE [LARGE SCALE GENOMIC DNA]</scope>
    <source>
        <strain evidence="1 2">A57</strain>
    </source>
</reference>
<gene>
    <name evidence="1" type="ORF">VSS16_31535</name>
</gene>
<accession>A0ABV5EK29</accession>
<dbReference type="RefSeq" id="WP_376735685.1">
    <property type="nucleotide sequence ID" value="NZ_JAYMRP010000040.1"/>
</dbReference>
<dbReference type="Proteomes" id="UP001585080">
    <property type="component" value="Unassembled WGS sequence"/>
</dbReference>